<feature type="chain" id="PRO_5046440107" evidence="1">
    <location>
        <begin position="25"/>
        <end position="333"/>
    </location>
</feature>
<name>A0ABW3MRX2_9MICO</name>
<sequence length="333" mass="33894">MRVPPLLGALTAVVLTGGIGLATAGAATGDSAKVFVPSATVNADHTVTLPLHRGRSGDQTVWFVVTEASDSAHAATWRASVSQKLRNALGTDAVQKVTVDRDGTVVFPATVDFGPQHVVAPGPSGFPPAAAAPGAVGEPGYSPLVELPDGAVLNAPQLANSTGRADKVTVLDVAGRTVRYELTDGFARGNAVVYASTDSSDAGAAAIEDVTFAPALNAAPFADGDGTDSARASLAAFTNGRTGVGDPDRQGLNSALLGEGSPLNVLAWTPNQGRYSPLWDVHLTTWAPGQTPTLQTEFTRIADLAKAGLVTAFPSGPWGASGFIVNCPIIAQH</sequence>
<dbReference type="EMBL" id="JBHTKH010000001">
    <property type="protein sequence ID" value="MFD1053468.1"/>
    <property type="molecule type" value="Genomic_DNA"/>
</dbReference>
<accession>A0ABW3MRX2</accession>
<keyword evidence="3" id="KW-1185">Reference proteome</keyword>
<reference evidence="3" key="1">
    <citation type="journal article" date="2019" name="Int. J. Syst. Evol. Microbiol.">
        <title>The Global Catalogue of Microorganisms (GCM) 10K type strain sequencing project: providing services to taxonomists for standard genome sequencing and annotation.</title>
        <authorList>
            <consortium name="The Broad Institute Genomics Platform"/>
            <consortium name="The Broad Institute Genome Sequencing Center for Infectious Disease"/>
            <person name="Wu L."/>
            <person name="Ma J."/>
        </authorList>
    </citation>
    <scope>NUCLEOTIDE SEQUENCE [LARGE SCALE GENOMIC DNA]</scope>
    <source>
        <strain evidence="3">CCUG 57508</strain>
    </source>
</reference>
<organism evidence="2 3">
    <name type="scientific">Terrabacter terrigena</name>
    <dbReference type="NCBI Taxonomy" id="574718"/>
    <lineage>
        <taxon>Bacteria</taxon>
        <taxon>Bacillati</taxon>
        <taxon>Actinomycetota</taxon>
        <taxon>Actinomycetes</taxon>
        <taxon>Micrococcales</taxon>
        <taxon>Intrasporangiaceae</taxon>
        <taxon>Terrabacter</taxon>
    </lineage>
</organism>
<protein>
    <submittedName>
        <fullName evidence="2">Uncharacterized protein</fullName>
    </submittedName>
</protein>
<gene>
    <name evidence="2" type="ORF">ACFQ2V_04045</name>
</gene>
<comment type="caution">
    <text evidence="2">The sequence shown here is derived from an EMBL/GenBank/DDBJ whole genome shotgun (WGS) entry which is preliminary data.</text>
</comment>
<evidence type="ECO:0000256" key="1">
    <source>
        <dbReference type="SAM" id="SignalP"/>
    </source>
</evidence>
<dbReference type="RefSeq" id="WP_386050936.1">
    <property type="nucleotide sequence ID" value="NZ_JBHTKH010000001.1"/>
</dbReference>
<evidence type="ECO:0000313" key="3">
    <source>
        <dbReference type="Proteomes" id="UP001597046"/>
    </source>
</evidence>
<feature type="signal peptide" evidence="1">
    <location>
        <begin position="1"/>
        <end position="24"/>
    </location>
</feature>
<dbReference type="Proteomes" id="UP001597046">
    <property type="component" value="Unassembled WGS sequence"/>
</dbReference>
<keyword evidence="1" id="KW-0732">Signal</keyword>
<evidence type="ECO:0000313" key="2">
    <source>
        <dbReference type="EMBL" id="MFD1053468.1"/>
    </source>
</evidence>
<proteinExistence type="predicted"/>